<keyword evidence="6" id="KW-1185">Reference proteome</keyword>
<dbReference type="RefSeq" id="WP_090365269.1">
    <property type="nucleotide sequence ID" value="NZ_FNEM01000008.1"/>
</dbReference>
<name>A0A1G8TM59_9GAMM</name>
<dbReference type="AlphaFoldDB" id="A0A1G8TM59"/>
<comment type="catalytic activity">
    <reaction evidence="4">
        <text>O-phospho-L-tyrosyl-[protein] + H2O = L-tyrosyl-[protein] + phosphate</text>
        <dbReference type="Rhea" id="RHEA:10684"/>
        <dbReference type="Rhea" id="RHEA-COMP:10136"/>
        <dbReference type="Rhea" id="RHEA-COMP:20101"/>
        <dbReference type="ChEBI" id="CHEBI:15377"/>
        <dbReference type="ChEBI" id="CHEBI:43474"/>
        <dbReference type="ChEBI" id="CHEBI:46858"/>
        <dbReference type="ChEBI" id="CHEBI:61978"/>
        <dbReference type="EC" id="3.1.3.48"/>
    </reaction>
</comment>
<evidence type="ECO:0000256" key="2">
    <source>
        <dbReference type="ARBA" id="ARBA00013064"/>
    </source>
</evidence>
<proteinExistence type="inferred from homology"/>
<dbReference type="InterPro" id="IPR016195">
    <property type="entry name" value="Pol/histidinol_Pase-like"/>
</dbReference>
<gene>
    <name evidence="5" type="ORF">SAMN04488540_10824</name>
</gene>
<evidence type="ECO:0000256" key="1">
    <source>
        <dbReference type="ARBA" id="ARBA00005750"/>
    </source>
</evidence>
<dbReference type="SUPFAM" id="SSF89550">
    <property type="entry name" value="PHP domain-like"/>
    <property type="match status" value="1"/>
</dbReference>
<evidence type="ECO:0000313" key="5">
    <source>
        <dbReference type="EMBL" id="SDJ42503.1"/>
    </source>
</evidence>
<evidence type="ECO:0000313" key="6">
    <source>
        <dbReference type="Proteomes" id="UP000199527"/>
    </source>
</evidence>
<dbReference type="InterPro" id="IPR016667">
    <property type="entry name" value="Caps_polysacc_synth_CpsB/CapC"/>
</dbReference>
<dbReference type="GO" id="GO:0004725">
    <property type="term" value="F:protein tyrosine phosphatase activity"/>
    <property type="evidence" value="ECO:0007669"/>
    <property type="project" value="UniProtKB-EC"/>
</dbReference>
<keyword evidence="3" id="KW-0378">Hydrolase</keyword>
<reference evidence="6" key="1">
    <citation type="submission" date="2016-10" db="EMBL/GenBank/DDBJ databases">
        <authorList>
            <person name="Varghese N."/>
            <person name="Submissions S."/>
        </authorList>
    </citation>
    <scope>NUCLEOTIDE SEQUENCE [LARGE SCALE GENOMIC DNA]</scope>
    <source>
        <strain evidence="6">DSM 23317</strain>
    </source>
</reference>
<dbReference type="PANTHER" id="PTHR39181">
    <property type="entry name" value="TYROSINE-PROTEIN PHOSPHATASE YWQE"/>
    <property type="match status" value="1"/>
</dbReference>
<dbReference type="OrthoDB" id="9788539at2"/>
<organism evidence="5 6">
    <name type="scientific">Ferrimonas sediminum</name>
    <dbReference type="NCBI Taxonomy" id="718193"/>
    <lineage>
        <taxon>Bacteria</taxon>
        <taxon>Pseudomonadati</taxon>
        <taxon>Pseudomonadota</taxon>
        <taxon>Gammaproteobacteria</taxon>
        <taxon>Alteromonadales</taxon>
        <taxon>Ferrimonadaceae</taxon>
        <taxon>Ferrimonas</taxon>
    </lineage>
</organism>
<dbReference type="Gene3D" id="3.20.20.140">
    <property type="entry name" value="Metal-dependent hydrolases"/>
    <property type="match status" value="1"/>
</dbReference>
<evidence type="ECO:0000256" key="3">
    <source>
        <dbReference type="ARBA" id="ARBA00022801"/>
    </source>
</evidence>
<protein>
    <recommendedName>
        <fullName evidence="2">protein-tyrosine-phosphatase</fullName>
        <ecNumber evidence="2">3.1.3.48</ecNumber>
    </recommendedName>
</protein>
<dbReference type="Proteomes" id="UP000199527">
    <property type="component" value="Unassembled WGS sequence"/>
</dbReference>
<sequence length="243" mass="27341">MIDLHCHMLPGVDDGARDMDEALKMAQMAWEEGITHVVMTPHIHLRRYPNSLDSLKEPFQALQLALRANDCPLQIALASEVRMAPELLLNDAWKSLPSLGTCSRGRRVLLLEMPYSHVPAGTEQLLRWLLGQGVLPVIAHPERNREIMAHPPLALSLKATGAYLQGTVGAFVGEFGDTVKRVAWEVLDKGGYWYLATDSHRIDKRPPRVTEALERLRQNCGEALVTEMTHTRPWSLVQNRFSQ</sequence>
<evidence type="ECO:0000256" key="4">
    <source>
        <dbReference type="ARBA" id="ARBA00051722"/>
    </source>
</evidence>
<dbReference type="PIRSF" id="PIRSF016557">
    <property type="entry name" value="Caps_synth_CpsB"/>
    <property type="match status" value="1"/>
</dbReference>
<dbReference type="Pfam" id="PF19567">
    <property type="entry name" value="CpsB_CapC"/>
    <property type="match status" value="1"/>
</dbReference>
<comment type="similarity">
    <text evidence="1">Belongs to the metallo-dependent hydrolases superfamily. CpsB/CapC family.</text>
</comment>
<dbReference type="GO" id="GO:0030145">
    <property type="term" value="F:manganese ion binding"/>
    <property type="evidence" value="ECO:0007669"/>
    <property type="project" value="InterPro"/>
</dbReference>
<dbReference type="EMBL" id="FNEM01000008">
    <property type="protein sequence ID" value="SDJ42503.1"/>
    <property type="molecule type" value="Genomic_DNA"/>
</dbReference>
<dbReference type="EC" id="3.1.3.48" evidence="2"/>
<dbReference type="PANTHER" id="PTHR39181:SF1">
    <property type="entry name" value="TYROSINE-PROTEIN PHOSPHATASE YWQE"/>
    <property type="match status" value="1"/>
</dbReference>
<accession>A0A1G8TM59</accession>